<dbReference type="RefSeq" id="WP_090380606.1">
    <property type="nucleotide sequence ID" value="NZ_CP156749.1"/>
</dbReference>
<dbReference type="PROSITE" id="PS51257">
    <property type="entry name" value="PROKAR_LIPOPROTEIN"/>
    <property type="match status" value="1"/>
</dbReference>
<evidence type="ECO:0000313" key="2">
    <source>
        <dbReference type="EMBL" id="SED25709.1"/>
    </source>
</evidence>
<dbReference type="Proteomes" id="UP000242849">
    <property type="component" value="Unassembled WGS sequence"/>
</dbReference>
<evidence type="ECO:0000313" key="3">
    <source>
        <dbReference type="Proteomes" id="UP000242849"/>
    </source>
</evidence>
<reference evidence="3" key="1">
    <citation type="submission" date="2016-10" db="EMBL/GenBank/DDBJ databases">
        <authorList>
            <person name="Varghese N."/>
            <person name="Submissions S."/>
        </authorList>
    </citation>
    <scope>NUCLEOTIDE SEQUENCE [LARGE SCALE GENOMIC DNA]</scope>
    <source>
        <strain evidence="3">DSM 12111</strain>
    </source>
</reference>
<feature type="chain" id="PRO_5017191715" description="Lipoprotein" evidence="1">
    <location>
        <begin position="18"/>
        <end position="166"/>
    </location>
</feature>
<dbReference type="EMBL" id="FNSC01000001">
    <property type="protein sequence ID" value="SED25709.1"/>
    <property type="molecule type" value="Genomic_DNA"/>
</dbReference>
<evidence type="ECO:0008006" key="4">
    <source>
        <dbReference type="Google" id="ProtNLM"/>
    </source>
</evidence>
<proteinExistence type="predicted"/>
<keyword evidence="3" id="KW-1185">Reference proteome</keyword>
<dbReference type="AlphaFoldDB" id="A0A1H4Z679"/>
<accession>A0A1H4Z679</accession>
<gene>
    <name evidence="2" type="ORF">SAMN05421553_2328</name>
</gene>
<name>A0A1H4Z679_PSEAG</name>
<sequence>MKRLLLLGLGLLLSACAAHTPLPLSAPTFDTPLPASLRVERQQGADQQTWWLVVQAEQSALRWSLFDPLGIPLARQLLEDGKWRADGLLPPNSEAQELFAALLFALTPLDKLPASYAPDTWQQLADGQRRLNPHWLVDYHAPLDFTLSQGPELSYRVYALADEEIP</sequence>
<organism evidence="2 3">
    <name type="scientific">Pseudomonas anguilliseptica</name>
    <dbReference type="NCBI Taxonomy" id="53406"/>
    <lineage>
        <taxon>Bacteria</taxon>
        <taxon>Pseudomonadati</taxon>
        <taxon>Pseudomonadota</taxon>
        <taxon>Gammaproteobacteria</taxon>
        <taxon>Pseudomonadales</taxon>
        <taxon>Pseudomonadaceae</taxon>
        <taxon>Pseudomonas</taxon>
    </lineage>
</organism>
<evidence type="ECO:0000256" key="1">
    <source>
        <dbReference type="SAM" id="SignalP"/>
    </source>
</evidence>
<protein>
    <recommendedName>
        <fullName evidence="4">Lipoprotein</fullName>
    </recommendedName>
</protein>
<dbReference type="OrthoDB" id="8685017at2"/>
<dbReference type="STRING" id="53406.SAMN05421553_2328"/>
<keyword evidence="1" id="KW-0732">Signal</keyword>
<feature type="signal peptide" evidence="1">
    <location>
        <begin position="1"/>
        <end position="17"/>
    </location>
</feature>